<feature type="transmembrane region" description="Helical" evidence="1">
    <location>
        <begin position="33"/>
        <end position="51"/>
    </location>
</feature>
<dbReference type="EMBL" id="CDMY01000802">
    <property type="protein sequence ID" value="CEM34109.1"/>
    <property type="molecule type" value="Genomic_DNA"/>
</dbReference>
<reference evidence="2 3" key="1">
    <citation type="submission" date="2014-11" db="EMBL/GenBank/DDBJ databases">
        <authorList>
            <person name="Zhu J."/>
            <person name="Qi W."/>
            <person name="Song R."/>
        </authorList>
    </citation>
    <scope>NUCLEOTIDE SEQUENCE [LARGE SCALE GENOMIC DNA]</scope>
</reference>
<keyword evidence="1" id="KW-0812">Transmembrane</keyword>
<protein>
    <submittedName>
        <fullName evidence="2">Uncharacterized protein</fullName>
    </submittedName>
</protein>
<evidence type="ECO:0000256" key="1">
    <source>
        <dbReference type="SAM" id="Phobius"/>
    </source>
</evidence>
<keyword evidence="1" id="KW-0472">Membrane</keyword>
<dbReference type="InParanoid" id="A0A0G4GTK9"/>
<keyword evidence="3" id="KW-1185">Reference proteome</keyword>
<keyword evidence="1" id="KW-1133">Transmembrane helix</keyword>
<organism evidence="2 3">
    <name type="scientific">Vitrella brassicaformis (strain CCMP3155)</name>
    <dbReference type="NCBI Taxonomy" id="1169540"/>
    <lineage>
        <taxon>Eukaryota</taxon>
        <taxon>Sar</taxon>
        <taxon>Alveolata</taxon>
        <taxon>Colpodellida</taxon>
        <taxon>Vitrellaceae</taxon>
        <taxon>Vitrella</taxon>
    </lineage>
</organism>
<name>A0A0G4GTK9_VITBC</name>
<sequence length="356" mass="38443">MLVLPVVWFLLIRGGCAFGTAFGTFLGRHPSLLALALLPVAAFRFMAANIAPSARRAWAMVTSAVTGSRADRMYLWSEVRGALADGGKSISHPEYLLRLLYVIEEGGCWERSVPLIYFIKNSHLILSLPITVSADDLRRVGSRAVFDSRPDAVRQYSLFSHRFTWMSPHSRLSRVAGQDRLGPPMMSRPITFLTPDTMPASIPLAIDFNASDPPTQCCNLVAASFTDLVFLSRSDLVSAASDASLIPHDVSDLIPVADQQRLKDSIGQAGGVTWGGRRLVDACESGGGGRRVKMVILCGCKATDEFAVYVGLGLSGTQDPPEVRTTERMVWAGKTVGEMYPRTAGVLVGVVEALSG</sequence>
<dbReference type="Proteomes" id="UP000041254">
    <property type="component" value="Unassembled WGS sequence"/>
</dbReference>
<dbReference type="PhylomeDB" id="A0A0G4GTK9"/>
<accession>A0A0G4GTK9</accession>
<dbReference type="AlphaFoldDB" id="A0A0G4GTK9"/>
<dbReference type="VEuPathDB" id="CryptoDB:Vbra_10326"/>
<evidence type="ECO:0000313" key="3">
    <source>
        <dbReference type="Proteomes" id="UP000041254"/>
    </source>
</evidence>
<evidence type="ECO:0000313" key="2">
    <source>
        <dbReference type="EMBL" id="CEM34109.1"/>
    </source>
</evidence>
<gene>
    <name evidence="2" type="ORF">Vbra_10326</name>
</gene>
<proteinExistence type="predicted"/>